<dbReference type="GO" id="GO:0007020">
    <property type="term" value="P:microtubule nucleation"/>
    <property type="evidence" value="ECO:0007669"/>
    <property type="project" value="InterPro"/>
</dbReference>
<comment type="similarity">
    <text evidence="2">Belongs to the TUBGCP family.</text>
</comment>
<keyword evidence="4" id="KW-0493">Microtubule</keyword>
<feature type="compositionally biased region" description="Low complexity" evidence="6">
    <location>
        <begin position="1714"/>
        <end position="1724"/>
    </location>
</feature>
<gene>
    <name evidence="9" type="ORF">C2E20_1108</name>
</gene>
<feature type="domain" description="Gamma tubulin complex component protein N-terminal" evidence="8">
    <location>
        <begin position="277"/>
        <end position="566"/>
    </location>
</feature>
<reference evidence="9 10" key="1">
    <citation type="journal article" date="2018" name="Plant J.">
        <title>Genome sequences of Chlorella sorokiniana UTEX 1602 and Micractinium conductrix SAG 241.80: implications to maltose excretion by a green alga.</title>
        <authorList>
            <person name="Arriola M.B."/>
            <person name="Velmurugan N."/>
            <person name="Zhang Y."/>
            <person name="Plunkett M.H."/>
            <person name="Hondzo H."/>
            <person name="Barney B.M."/>
        </authorList>
    </citation>
    <scope>NUCLEOTIDE SEQUENCE [LARGE SCALE GENOMIC DNA]</scope>
    <source>
        <strain evidence="9 10">SAG 241.80</strain>
    </source>
</reference>
<evidence type="ECO:0000256" key="4">
    <source>
        <dbReference type="ARBA" id="ARBA00022701"/>
    </source>
</evidence>
<dbReference type="OrthoDB" id="66546at2759"/>
<evidence type="ECO:0000256" key="2">
    <source>
        <dbReference type="ARBA" id="ARBA00010337"/>
    </source>
</evidence>
<evidence type="ECO:0000259" key="7">
    <source>
        <dbReference type="Pfam" id="PF04130"/>
    </source>
</evidence>
<dbReference type="InterPro" id="IPR059169">
    <property type="entry name" value="GCP5_N_ext"/>
</dbReference>
<keyword evidence="3" id="KW-0963">Cytoplasm</keyword>
<dbReference type="InterPro" id="IPR041470">
    <property type="entry name" value="GCP_N"/>
</dbReference>
<dbReference type="GO" id="GO:0051321">
    <property type="term" value="P:meiotic cell cycle"/>
    <property type="evidence" value="ECO:0007669"/>
    <property type="project" value="TreeGrafter"/>
</dbReference>
<evidence type="ECO:0000259" key="8">
    <source>
        <dbReference type="Pfam" id="PF17681"/>
    </source>
</evidence>
<dbReference type="GO" id="GO:0051011">
    <property type="term" value="F:microtubule minus-end binding"/>
    <property type="evidence" value="ECO:0007669"/>
    <property type="project" value="TreeGrafter"/>
</dbReference>
<dbReference type="GO" id="GO:0043015">
    <property type="term" value="F:gamma-tubulin binding"/>
    <property type="evidence" value="ECO:0007669"/>
    <property type="project" value="InterPro"/>
</dbReference>
<keyword evidence="10" id="KW-1185">Reference proteome</keyword>
<dbReference type="GO" id="GO:0031122">
    <property type="term" value="P:cytoplasmic microtubule organization"/>
    <property type="evidence" value="ECO:0007669"/>
    <property type="project" value="TreeGrafter"/>
</dbReference>
<comment type="subcellular location">
    <subcellularLocation>
        <location evidence="1">Cytoplasm</location>
        <location evidence="1">Cytoskeleton</location>
    </subcellularLocation>
</comment>
<accession>A0A2P6VMT0</accession>
<feature type="compositionally biased region" description="Low complexity" evidence="6">
    <location>
        <begin position="203"/>
        <end position="220"/>
    </location>
</feature>
<feature type="compositionally biased region" description="Low complexity" evidence="6">
    <location>
        <begin position="1270"/>
        <end position="1282"/>
    </location>
</feature>
<feature type="region of interest" description="Disordered" evidence="6">
    <location>
        <begin position="709"/>
        <end position="734"/>
    </location>
</feature>
<organism evidence="9 10">
    <name type="scientific">Micractinium conductrix</name>
    <dbReference type="NCBI Taxonomy" id="554055"/>
    <lineage>
        <taxon>Eukaryota</taxon>
        <taxon>Viridiplantae</taxon>
        <taxon>Chlorophyta</taxon>
        <taxon>core chlorophytes</taxon>
        <taxon>Trebouxiophyceae</taxon>
        <taxon>Chlorellales</taxon>
        <taxon>Chlorellaceae</taxon>
        <taxon>Chlorella clade</taxon>
        <taxon>Micractinium</taxon>
    </lineage>
</organism>
<feature type="compositionally biased region" description="Gly residues" evidence="6">
    <location>
        <begin position="713"/>
        <end position="723"/>
    </location>
</feature>
<evidence type="ECO:0000256" key="1">
    <source>
        <dbReference type="ARBA" id="ARBA00004245"/>
    </source>
</evidence>
<feature type="compositionally biased region" description="Low complexity" evidence="6">
    <location>
        <begin position="1243"/>
        <end position="1258"/>
    </location>
</feature>
<dbReference type="GO" id="GO:0000930">
    <property type="term" value="C:gamma-tubulin complex"/>
    <property type="evidence" value="ECO:0007669"/>
    <property type="project" value="TreeGrafter"/>
</dbReference>
<protein>
    <submittedName>
        <fullName evidence="9">Gamma-tubulin complex component 5-like</fullName>
    </submittedName>
</protein>
<evidence type="ECO:0000256" key="6">
    <source>
        <dbReference type="SAM" id="MobiDB-lite"/>
    </source>
</evidence>
<evidence type="ECO:0000256" key="3">
    <source>
        <dbReference type="ARBA" id="ARBA00022490"/>
    </source>
</evidence>
<sequence length="1806" mass="187701">MSLSDFGNAAVDQRLRLVGALVQRLTDTQPASERHRQLVGAALENVTHHRFGDADPRVVDELVDRLSDRFGEHAQFDKQRALQLLRAHLHELPAQSLQYEFQHRVLAFLYAAARSPLNAHYSAGPLVDSLEAKARTAVVGPPTYLSDASSDADSWIEELGAYSPSSRLSDWSDVAVQEGGEDGMASASAEVAPAAHERAAGAAAAAAGASSPPGRLSPSPDAALARLFPDASRQAPRRATPYTRTSLSVWLASKASGGQPARLLQPALCFHEGELLQQTVHMLQGVSAPGPAFQLDPVRGAYSPCPGVHRASSSQGSARALLARFCSTASALRRVRAFCAAAGGRGSSSGEAEPDQARLLRLPSVVAFAAAVGEQLQVAERQLLVLQSALDAGALLSLQQLQQRTACLAEQAALLDGLVRRCSAWRGSAADTAASLLTALYQALQLQLLQARSQGGVLAAMLLSVFAASCRPLLATLHAWLYRGVLDDPHQEFFVQAAPGAAIPTDSPRFWSEAFTLRPAGGAAAAAAAAAAPGGGPPPAAAPCFLAPLAESILSAGKSTLLLQAYSAWRLAAAAASAEQRSAGGGASGGRGAWGTEGPPSPAKRRLSEFGALGFSAADSQQGQQGQPYGVPQPPATAAAASLAWLREASPGAGGGEGPGPEPLALHQQLLLNLEAQLHEQLSLTAGVQVEGAQPPGEEALQLHEDGSAEAGAGAGGSAGGDDGSSSASSEHELQHEWLAGAATCDAHTLQLPPLDMLPPLPVVPACAEALPAARTATISPADVAAAAGCEATPASSASAEPSIAERMRQAAAVRAAQAMCAAAEQLPDLLIPPAPFKALSGAARGDHAADGAAGGAAQRADEAAAQFESGAWQEWYRQTAAALSQQLHVLDCLGGGGASGNQRQLLSSYGVPLGLTPYSGSACDQLWGYRPGGGARQLPSAALGPAAAAEAPPLDVLLQHSLLRPVQAQVEAAGGELCTALLRHGLLRQLGMLRDTYLLSSQALQPFVSFLLHRISNVGGLDRLSEFEANAALQDALAAGGRSTPLRCSLHILPAPPPAQAPSGALPPRVHALARLRLRVEPGWPLALVVGEEMLAQYSSVMVLLLQLRWVKRLLQTVRYQGWKAGRRASQCAAARDGLQHQMTHLVDAVLQYVADRVVAASAWLEQALEACTSLDEMHRCRAKYQRAVARYCLLGTEGVARLVHEGLLHLLNACLQYCAVQRQLSATSAALAALGGGGAADGSAAGGAPPQPAGDAGSDGEADVASEGAAAPPLRAGPAGVQWAGRRAELARRRGEAQGALVRLRHDWSSRQRLLLRVLSTKAAEAGSHADELRQLLGALDFSRVAHVHTAARPAGRYNSTRGKEVEMGAFLRTLASAENPDVSCIELKTTPFKDDNAQDYLQIDAGVKAGHLLYMGEHKHVLNEASVADLAAKFMKLRAALTSGASPELAAALQGVSHAKLFLGGEVVRTGQPAQEMLELAAAAGMSVVLPSGAGLGLSGRAGSGPADLAGSIKSKQAVAMAEDILEAHAVSPLWSGASSHRGCFASVTVAGVVPAPPEVVFRLFADPAANQGCFSNVKPVHEVGRTRAKTHSATGHVTSEVTVEQVARVRVLRVDMDAPMRIRLDCNHTLKQVRLHLLKGNPFMKSYEGTYTVLGWPLAPGGSAGCAALPEGLAEALPADAWRQVAAKLAARGGEPAALPQPGHTPSPLRQRQQQRQQQQSLVIMHQLLHPALRPPPGLGGMVGGQVRRQFERFFSDLHRACCQASSAAQPAPLSLAEKWEHLRASASSLGSPPLLGHGAAK</sequence>
<dbReference type="InterPro" id="IPR042241">
    <property type="entry name" value="GCP_C_sf"/>
</dbReference>
<dbReference type="GO" id="GO:0005874">
    <property type="term" value="C:microtubule"/>
    <property type="evidence" value="ECO:0007669"/>
    <property type="project" value="UniProtKB-KW"/>
</dbReference>
<dbReference type="Pfam" id="PF04130">
    <property type="entry name" value="GCP_C_terminal"/>
    <property type="match status" value="1"/>
</dbReference>
<evidence type="ECO:0000256" key="5">
    <source>
        <dbReference type="ARBA" id="ARBA00023212"/>
    </source>
</evidence>
<feature type="region of interest" description="Disordered" evidence="6">
    <location>
        <begin position="1696"/>
        <end position="1724"/>
    </location>
</feature>
<feature type="compositionally biased region" description="Gly residues" evidence="6">
    <location>
        <begin position="583"/>
        <end position="595"/>
    </location>
</feature>
<feature type="region of interest" description="Disordered" evidence="6">
    <location>
        <begin position="580"/>
        <end position="606"/>
    </location>
</feature>
<feature type="domain" description="Gamma tubulin complex component C-terminal" evidence="7">
    <location>
        <begin position="987"/>
        <end position="1346"/>
    </location>
</feature>
<proteinExistence type="inferred from homology"/>
<feature type="region of interest" description="Disordered" evidence="6">
    <location>
        <begin position="1243"/>
        <end position="1282"/>
    </location>
</feature>
<comment type="caution">
    <text evidence="9">The sequence shown here is derived from an EMBL/GenBank/DDBJ whole genome shotgun (WGS) entry which is preliminary data.</text>
</comment>
<dbReference type="InterPro" id="IPR040457">
    <property type="entry name" value="GCP_C"/>
</dbReference>
<dbReference type="STRING" id="554055.A0A2P6VMT0"/>
<name>A0A2P6VMT0_9CHLO</name>
<dbReference type="GO" id="GO:0051225">
    <property type="term" value="P:spindle assembly"/>
    <property type="evidence" value="ECO:0007669"/>
    <property type="project" value="TreeGrafter"/>
</dbReference>
<dbReference type="CDD" id="cd22572">
    <property type="entry name" value="GCP5_NTD"/>
    <property type="match status" value="1"/>
</dbReference>
<dbReference type="EMBL" id="LHPF02000002">
    <property type="protein sequence ID" value="PSC75406.1"/>
    <property type="molecule type" value="Genomic_DNA"/>
</dbReference>
<dbReference type="Pfam" id="PF17681">
    <property type="entry name" value="GCP_N_terminal"/>
    <property type="match status" value="1"/>
</dbReference>
<dbReference type="PANTHER" id="PTHR19302:SF33">
    <property type="entry name" value="GAMMA-TUBULIN COMPLEX COMPONENT 5"/>
    <property type="match status" value="1"/>
</dbReference>
<dbReference type="PANTHER" id="PTHR19302">
    <property type="entry name" value="GAMMA TUBULIN COMPLEX PROTEIN"/>
    <property type="match status" value="1"/>
</dbReference>
<dbReference type="InterPro" id="IPR007259">
    <property type="entry name" value="GCP"/>
</dbReference>
<evidence type="ECO:0000313" key="9">
    <source>
        <dbReference type="EMBL" id="PSC75406.1"/>
    </source>
</evidence>
<dbReference type="GO" id="GO:0000922">
    <property type="term" value="C:spindle pole"/>
    <property type="evidence" value="ECO:0007669"/>
    <property type="project" value="InterPro"/>
</dbReference>
<dbReference type="CDD" id="cd07812">
    <property type="entry name" value="SRPBCC"/>
    <property type="match status" value="1"/>
</dbReference>
<dbReference type="Proteomes" id="UP000239649">
    <property type="component" value="Unassembled WGS sequence"/>
</dbReference>
<dbReference type="GO" id="GO:0000278">
    <property type="term" value="P:mitotic cell cycle"/>
    <property type="evidence" value="ECO:0007669"/>
    <property type="project" value="TreeGrafter"/>
</dbReference>
<keyword evidence="5" id="KW-0206">Cytoskeleton</keyword>
<feature type="region of interest" description="Disordered" evidence="6">
    <location>
        <begin position="203"/>
        <end position="222"/>
    </location>
</feature>
<dbReference type="Gene3D" id="1.20.120.1900">
    <property type="entry name" value="Gamma-tubulin complex, C-terminal domain"/>
    <property type="match status" value="1"/>
</dbReference>
<evidence type="ECO:0000313" key="10">
    <source>
        <dbReference type="Proteomes" id="UP000239649"/>
    </source>
</evidence>
<dbReference type="SUPFAM" id="SSF55961">
    <property type="entry name" value="Bet v1-like"/>
    <property type="match status" value="1"/>
</dbReference>